<evidence type="ECO:0000256" key="5">
    <source>
        <dbReference type="SAM" id="Phobius"/>
    </source>
</evidence>
<feature type="transmembrane region" description="Helical" evidence="5">
    <location>
        <begin position="223"/>
        <end position="243"/>
    </location>
</feature>
<feature type="transmembrane region" description="Helical" evidence="5">
    <location>
        <begin position="194"/>
        <end position="217"/>
    </location>
</feature>
<dbReference type="OrthoDB" id="2533084at2759"/>
<dbReference type="GO" id="GO:0005886">
    <property type="term" value="C:plasma membrane"/>
    <property type="evidence" value="ECO:0007669"/>
    <property type="project" value="TreeGrafter"/>
</dbReference>
<evidence type="ECO:0000313" key="6">
    <source>
        <dbReference type="EMBL" id="KIK06039.1"/>
    </source>
</evidence>
<dbReference type="Gene3D" id="1.20.1250.20">
    <property type="entry name" value="MFS general substrate transporter like domains"/>
    <property type="match status" value="1"/>
</dbReference>
<keyword evidence="7" id="KW-1185">Reference proteome</keyword>
<evidence type="ECO:0000256" key="3">
    <source>
        <dbReference type="ARBA" id="ARBA00022989"/>
    </source>
</evidence>
<dbReference type="GO" id="GO:0022857">
    <property type="term" value="F:transmembrane transporter activity"/>
    <property type="evidence" value="ECO:0007669"/>
    <property type="project" value="InterPro"/>
</dbReference>
<organism evidence="6 7">
    <name type="scientific">Laccaria amethystina LaAM-08-1</name>
    <dbReference type="NCBI Taxonomy" id="1095629"/>
    <lineage>
        <taxon>Eukaryota</taxon>
        <taxon>Fungi</taxon>
        <taxon>Dikarya</taxon>
        <taxon>Basidiomycota</taxon>
        <taxon>Agaricomycotina</taxon>
        <taxon>Agaricomycetes</taxon>
        <taxon>Agaricomycetidae</taxon>
        <taxon>Agaricales</taxon>
        <taxon>Agaricineae</taxon>
        <taxon>Hydnangiaceae</taxon>
        <taxon>Laccaria</taxon>
    </lineage>
</organism>
<accession>A0A0C9XWT3</accession>
<comment type="subcellular location">
    <subcellularLocation>
        <location evidence="1">Membrane</location>
        <topology evidence="1">Multi-pass membrane protein</topology>
    </subcellularLocation>
</comment>
<sequence>MSGKVENNVKKEDRSEINLFTFHEQQAGRLIIDPAEAKIELGEVVAAKLKLTEDGTKVLWPQPTDSPRDPQNWSTRRKNLQLFIITLAAVVPDFDSAIGIAGLFGLAKQYDTTVGAINNLTSKVGRIVCRHVDQTTGSPSNLVLVSTSRLGFPRGMYLCPQSQNICCHAVFECILCGLYVVTDLYPFHLQARKLSIWTMGFIVSPFLSPFAFGFLVARTTWRWAYGIGCLYSLIVVLLIIFFMEETIYDRTVKPIPEAPTGGLKNRIEALIGLTGAKMSKYRVSWAESILTPLNMVWRPHLLIVLIFEAMLFGFGIGINVTNVVFLGSPPPLGYGFSEFAIAGSYGTPIVSAILGELIGRYTNDWIMNVCVRRNNGVFEAESRLWACYLAIPLYICGFVVLGASFQHHLSTVALVFGWGIAELSIMINTVAVYAYCSDVFPKHQGEVSALINLARTLGGFSVAYFQIPWSLRYGAIQTFGVEAAIVTGLFLLFVPFLQVKGRYLRERYSMH</sequence>
<feature type="transmembrane region" description="Helical" evidence="5">
    <location>
        <begin position="473"/>
        <end position="497"/>
    </location>
</feature>
<feature type="transmembrane region" description="Helical" evidence="5">
    <location>
        <begin position="301"/>
        <end position="325"/>
    </location>
</feature>
<keyword evidence="3 5" id="KW-1133">Transmembrane helix</keyword>
<proteinExistence type="predicted"/>
<evidence type="ECO:0000256" key="4">
    <source>
        <dbReference type="ARBA" id="ARBA00023136"/>
    </source>
</evidence>
<feature type="transmembrane region" description="Helical" evidence="5">
    <location>
        <begin position="345"/>
        <end position="363"/>
    </location>
</feature>
<keyword evidence="4 5" id="KW-0472">Membrane</keyword>
<evidence type="ECO:0000256" key="1">
    <source>
        <dbReference type="ARBA" id="ARBA00004141"/>
    </source>
</evidence>
<dbReference type="PANTHER" id="PTHR23502">
    <property type="entry name" value="MAJOR FACILITATOR SUPERFAMILY"/>
    <property type="match status" value="1"/>
</dbReference>
<dbReference type="PANTHER" id="PTHR23502:SF22">
    <property type="entry name" value="MAJOR FACILITATOR SUPERFAMILY (MFS) PROFILE DOMAIN-CONTAINING PROTEIN"/>
    <property type="match status" value="1"/>
</dbReference>
<evidence type="ECO:0000313" key="7">
    <source>
        <dbReference type="Proteomes" id="UP000054477"/>
    </source>
</evidence>
<dbReference type="Proteomes" id="UP000054477">
    <property type="component" value="Unassembled WGS sequence"/>
</dbReference>
<dbReference type="HOGENOM" id="CLU_008455_13_8_1"/>
<feature type="transmembrane region" description="Helical" evidence="5">
    <location>
        <begin position="384"/>
        <end position="405"/>
    </location>
</feature>
<name>A0A0C9XWT3_9AGAR</name>
<feature type="transmembrane region" description="Helical" evidence="5">
    <location>
        <begin position="447"/>
        <end position="467"/>
    </location>
</feature>
<dbReference type="AlphaFoldDB" id="A0A0C9XWT3"/>
<protein>
    <recommendedName>
        <fullName evidence="8">Major facilitator superfamily (MFS) profile domain-containing protein</fullName>
    </recommendedName>
</protein>
<evidence type="ECO:0008006" key="8">
    <source>
        <dbReference type="Google" id="ProtNLM"/>
    </source>
</evidence>
<dbReference type="InterPro" id="IPR036259">
    <property type="entry name" value="MFS_trans_sf"/>
</dbReference>
<keyword evidence="2 5" id="KW-0812">Transmembrane</keyword>
<feature type="transmembrane region" description="Helical" evidence="5">
    <location>
        <begin position="169"/>
        <end position="187"/>
    </location>
</feature>
<gene>
    <name evidence="6" type="ORF">K443DRAFT_130103</name>
</gene>
<reference evidence="6 7" key="1">
    <citation type="submission" date="2014-04" db="EMBL/GenBank/DDBJ databases">
        <authorList>
            <consortium name="DOE Joint Genome Institute"/>
            <person name="Kuo A."/>
            <person name="Kohler A."/>
            <person name="Nagy L.G."/>
            <person name="Floudas D."/>
            <person name="Copeland A."/>
            <person name="Barry K.W."/>
            <person name="Cichocki N."/>
            <person name="Veneault-Fourrey C."/>
            <person name="LaButti K."/>
            <person name="Lindquist E.A."/>
            <person name="Lipzen A."/>
            <person name="Lundell T."/>
            <person name="Morin E."/>
            <person name="Murat C."/>
            <person name="Sun H."/>
            <person name="Tunlid A."/>
            <person name="Henrissat B."/>
            <person name="Grigoriev I.V."/>
            <person name="Hibbett D.S."/>
            <person name="Martin F."/>
            <person name="Nordberg H.P."/>
            <person name="Cantor M.N."/>
            <person name="Hua S.X."/>
        </authorList>
    </citation>
    <scope>NUCLEOTIDE SEQUENCE [LARGE SCALE GENOMIC DNA]</scope>
    <source>
        <strain evidence="6 7">LaAM-08-1</strain>
    </source>
</reference>
<dbReference type="SUPFAM" id="SSF103473">
    <property type="entry name" value="MFS general substrate transporter"/>
    <property type="match status" value="1"/>
</dbReference>
<dbReference type="Pfam" id="PF07690">
    <property type="entry name" value="MFS_1"/>
    <property type="match status" value="1"/>
</dbReference>
<evidence type="ECO:0000256" key="2">
    <source>
        <dbReference type="ARBA" id="ARBA00022692"/>
    </source>
</evidence>
<dbReference type="EMBL" id="KN838555">
    <property type="protein sequence ID" value="KIK06039.1"/>
    <property type="molecule type" value="Genomic_DNA"/>
</dbReference>
<feature type="transmembrane region" description="Helical" evidence="5">
    <location>
        <begin position="411"/>
        <end position="435"/>
    </location>
</feature>
<dbReference type="InterPro" id="IPR011701">
    <property type="entry name" value="MFS"/>
</dbReference>
<dbReference type="STRING" id="1095629.A0A0C9XWT3"/>
<reference evidence="7" key="2">
    <citation type="submission" date="2015-01" db="EMBL/GenBank/DDBJ databases">
        <title>Evolutionary Origins and Diversification of the Mycorrhizal Mutualists.</title>
        <authorList>
            <consortium name="DOE Joint Genome Institute"/>
            <consortium name="Mycorrhizal Genomics Consortium"/>
            <person name="Kohler A."/>
            <person name="Kuo A."/>
            <person name="Nagy L.G."/>
            <person name="Floudas D."/>
            <person name="Copeland A."/>
            <person name="Barry K.W."/>
            <person name="Cichocki N."/>
            <person name="Veneault-Fourrey C."/>
            <person name="LaButti K."/>
            <person name="Lindquist E.A."/>
            <person name="Lipzen A."/>
            <person name="Lundell T."/>
            <person name="Morin E."/>
            <person name="Murat C."/>
            <person name="Riley R."/>
            <person name="Ohm R."/>
            <person name="Sun H."/>
            <person name="Tunlid A."/>
            <person name="Henrissat B."/>
            <person name="Grigoriev I.V."/>
            <person name="Hibbett D.S."/>
            <person name="Martin F."/>
        </authorList>
    </citation>
    <scope>NUCLEOTIDE SEQUENCE [LARGE SCALE GENOMIC DNA]</scope>
    <source>
        <strain evidence="7">LaAM-08-1</strain>
    </source>
</reference>